<dbReference type="CDD" id="cd00067">
    <property type="entry name" value="GAL4"/>
    <property type="match status" value="1"/>
</dbReference>
<dbReference type="Proteomes" id="UP000886523">
    <property type="component" value="Unassembled WGS sequence"/>
</dbReference>
<comment type="caution">
    <text evidence="7">The sequence shown here is derived from an EMBL/GenBank/DDBJ whole genome shotgun (WGS) entry which is preliminary data.</text>
</comment>
<organism evidence="7 8">
    <name type="scientific">Hydnum rufescens UP504</name>
    <dbReference type="NCBI Taxonomy" id="1448309"/>
    <lineage>
        <taxon>Eukaryota</taxon>
        <taxon>Fungi</taxon>
        <taxon>Dikarya</taxon>
        <taxon>Basidiomycota</taxon>
        <taxon>Agaricomycotina</taxon>
        <taxon>Agaricomycetes</taxon>
        <taxon>Cantharellales</taxon>
        <taxon>Hydnaceae</taxon>
        <taxon>Hydnum</taxon>
    </lineage>
</organism>
<evidence type="ECO:0000256" key="3">
    <source>
        <dbReference type="ARBA" id="ARBA00023015"/>
    </source>
</evidence>
<dbReference type="PANTHER" id="PTHR47338:SF29">
    <property type="entry name" value="ZN(2)-C6 FUNGAL-TYPE DOMAIN-CONTAINING PROTEIN"/>
    <property type="match status" value="1"/>
</dbReference>
<proteinExistence type="predicted"/>
<dbReference type="InterPro" id="IPR036864">
    <property type="entry name" value="Zn2-C6_fun-type_DNA-bd_sf"/>
</dbReference>
<dbReference type="PANTHER" id="PTHR47338">
    <property type="entry name" value="ZN(II)2CYS6 TRANSCRIPTION FACTOR (EUROFUNG)-RELATED"/>
    <property type="match status" value="1"/>
</dbReference>
<evidence type="ECO:0000313" key="7">
    <source>
        <dbReference type="EMBL" id="KAF9516520.1"/>
    </source>
</evidence>
<accession>A0A9P6E001</accession>
<keyword evidence="4" id="KW-0804">Transcription</keyword>
<gene>
    <name evidence="7" type="ORF">BS47DRAFT_651591</name>
</gene>
<feature type="domain" description="Zn(2)-C6 fungal-type" evidence="6">
    <location>
        <begin position="12"/>
        <end position="42"/>
    </location>
</feature>
<evidence type="ECO:0000256" key="5">
    <source>
        <dbReference type="ARBA" id="ARBA00023242"/>
    </source>
</evidence>
<protein>
    <recommendedName>
        <fullName evidence="6">Zn(2)-C6 fungal-type domain-containing protein</fullName>
    </recommendedName>
</protein>
<dbReference type="Gene3D" id="4.10.240.10">
    <property type="entry name" value="Zn(2)-C6 fungal-type DNA-binding domain"/>
    <property type="match status" value="1"/>
</dbReference>
<evidence type="ECO:0000256" key="4">
    <source>
        <dbReference type="ARBA" id="ARBA00023163"/>
    </source>
</evidence>
<evidence type="ECO:0000259" key="6">
    <source>
        <dbReference type="PROSITE" id="PS50048"/>
    </source>
</evidence>
<evidence type="ECO:0000256" key="1">
    <source>
        <dbReference type="ARBA" id="ARBA00004123"/>
    </source>
</evidence>
<dbReference type="GO" id="GO:0000981">
    <property type="term" value="F:DNA-binding transcription factor activity, RNA polymerase II-specific"/>
    <property type="evidence" value="ECO:0007669"/>
    <property type="project" value="InterPro"/>
</dbReference>
<keyword evidence="3" id="KW-0805">Transcription regulation</keyword>
<dbReference type="PROSITE" id="PS00463">
    <property type="entry name" value="ZN2_CY6_FUNGAL_1"/>
    <property type="match status" value="1"/>
</dbReference>
<dbReference type="EMBL" id="MU128938">
    <property type="protein sequence ID" value="KAF9516520.1"/>
    <property type="molecule type" value="Genomic_DNA"/>
</dbReference>
<name>A0A9P6E001_9AGAM</name>
<dbReference type="SUPFAM" id="SSF57701">
    <property type="entry name" value="Zn2/Cys6 DNA-binding domain"/>
    <property type="match status" value="1"/>
</dbReference>
<dbReference type="SMART" id="SM00066">
    <property type="entry name" value="GAL4"/>
    <property type="match status" value="1"/>
</dbReference>
<dbReference type="GO" id="GO:0005634">
    <property type="term" value="C:nucleus"/>
    <property type="evidence" value="ECO:0007669"/>
    <property type="project" value="UniProtKB-SubCell"/>
</dbReference>
<dbReference type="AlphaFoldDB" id="A0A9P6E001"/>
<reference evidence="7" key="1">
    <citation type="journal article" date="2020" name="Nat. Commun.">
        <title>Large-scale genome sequencing of mycorrhizal fungi provides insights into the early evolution of symbiotic traits.</title>
        <authorList>
            <person name="Miyauchi S."/>
            <person name="Kiss E."/>
            <person name="Kuo A."/>
            <person name="Drula E."/>
            <person name="Kohler A."/>
            <person name="Sanchez-Garcia M."/>
            <person name="Morin E."/>
            <person name="Andreopoulos B."/>
            <person name="Barry K.W."/>
            <person name="Bonito G."/>
            <person name="Buee M."/>
            <person name="Carver A."/>
            <person name="Chen C."/>
            <person name="Cichocki N."/>
            <person name="Clum A."/>
            <person name="Culley D."/>
            <person name="Crous P.W."/>
            <person name="Fauchery L."/>
            <person name="Girlanda M."/>
            <person name="Hayes R.D."/>
            <person name="Keri Z."/>
            <person name="LaButti K."/>
            <person name="Lipzen A."/>
            <person name="Lombard V."/>
            <person name="Magnuson J."/>
            <person name="Maillard F."/>
            <person name="Murat C."/>
            <person name="Nolan M."/>
            <person name="Ohm R.A."/>
            <person name="Pangilinan J."/>
            <person name="Pereira M.F."/>
            <person name="Perotto S."/>
            <person name="Peter M."/>
            <person name="Pfister S."/>
            <person name="Riley R."/>
            <person name="Sitrit Y."/>
            <person name="Stielow J.B."/>
            <person name="Szollosi G."/>
            <person name="Zifcakova L."/>
            <person name="Stursova M."/>
            <person name="Spatafora J.W."/>
            <person name="Tedersoo L."/>
            <person name="Vaario L.M."/>
            <person name="Yamada A."/>
            <person name="Yan M."/>
            <person name="Wang P."/>
            <person name="Xu J."/>
            <person name="Bruns T."/>
            <person name="Baldrian P."/>
            <person name="Vilgalys R."/>
            <person name="Dunand C."/>
            <person name="Henrissat B."/>
            <person name="Grigoriev I.V."/>
            <person name="Hibbett D."/>
            <person name="Nagy L.G."/>
            <person name="Martin F.M."/>
        </authorList>
    </citation>
    <scope>NUCLEOTIDE SEQUENCE</scope>
    <source>
        <strain evidence="7">UP504</strain>
    </source>
</reference>
<dbReference type="InterPro" id="IPR050815">
    <property type="entry name" value="TF_fung"/>
</dbReference>
<sequence length="384" mass="43963">MTPTQLRSRDYTCLECRRRKIKCDGVQPSCTRCARVSKACIFRPLERIPNTRRLEDRLAELELKFSELASHGEQPVSISPVFLARLDQFAKGKSICRARPFLPIFPDLNTTSAEAGVTSLSHLEEGYGSLVHREIVEDALLSWNPNADMPRRLRECLVRVFLPFRLHFFFFMHIPTLLRNMNHHPGHPDGIHPGLLNAIFLAACHVVGGKATSFESTFLARAREYIGQSLSQADRLMHFMWANIILSIYFGRRTQLRAAFSISDTTMTFAIACGLHLQESSCSLLPHDPHDPFNANERWDLWCAICLMHATARTLNDEGNYFPEAIAETRRRFFNRPRKVESALDILIECVLIWDSIHMLQKSHGKSSVRPRMRSPSSYCLLIR</sequence>
<keyword evidence="5" id="KW-0539">Nucleus</keyword>
<dbReference type="InterPro" id="IPR001138">
    <property type="entry name" value="Zn2Cys6_DnaBD"/>
</dbReference>
<comment type="subcellular location">
    <subcellularLocation>
        <location evidence="1">Nucleus</location>
    </subcellularLocation>
</comment>
<dbReference type="OrthoDB" id="39175at2759"/>
<dbReference type="GO" id="GO:0008270">
    <property type="term" value="F:zinc ion binding"/>
    <property type="evidence" value="ECO:0007669"/>
    <property type="project" value="InterPro"/>
</dbReference>
<evidence type="ECO:0000313" key="8">
    <source>
        <dbReference type="Proteomes" id="UP000886523"/>
    </source>
</evidence>
<evidence type="ECO:0000256" key="2">
    <source>
        <dbReference type="ARBA" id="ARBA00022723"/>
    </source>
</evidence>
<dbReference type="CDD" id="cd12148">
    <property type="entry name" value="fungal_TF_MHR"/>
    <property type="match status" value="1"/>
</dbReference>
<dbReference type="PROSITE" id="PS50048">
    <property type="entry name" value="ZN2_CY6_FUNGAL_2"/>
    <property type="match status" value="1"/>
</dbReference>
<keyword evidence="8" id="KW-1185">Reference proteome</keyword>
<dbReference type="Pfam" id="PF00172">
    <property type="entry name" value="Zn_clus"/>
    <property type="match status" value="1"/>
</dbReference>
<keyword evidence="2" id="KW-0479">Metal-binding</keyword>